<proteinExistence type="predicted"/>
<sequence>MPQEPSITSWTRLEPRTRAADMSPGLQARTADPLWLLGRQWQVGEFQGEDAGSPVSVRLRAESARLTRFQGDADPSPVPLDTDLPLEAVVERDTAAATLDRRTAAQLGLEYLRMLRDEGAGTVASALAAAYPISAAPGAVADDTTIGYLAAVAGRAPDGLALAAELAPAQGTPRDTPSRVTVPAELTAAVTRASAAWRRVLGLPVTAPGGGGAWIPQRLEHGFSVAARHTEAETVLSAAEYPGGRLDWFAFDHRPGATLGALSDAPQQVVRTVLPTVAAYPGMPATRWWEMEDARVYWGGLTAERTDLARLLLAEYATSYANDYFLVPLELPAGTVTRVTSVVVTDTFGERVLLPPAPQDWSLFRPSVSGASGTADLLLLLPGAVDALDGEPVEEVLFLRDEGANLAWAVEQAVAGAAGHRVDRHRLAAVDGTLATAPVPTGQGVMPRYRLQTAVPDHWVPLMPVPDRMAPGRTLLDRYGAGARGQILQPGTVLRFPSEEVPREGVRVTRQWQLARTAAGATALWSSRTTLPGRGEGSSGLRFDTSDPA</sequence>
<dbReference type="Proteomes" id="UP001490330">
    <property type="component" value="Unassembled WGS sequence"/>
</dbReference>
<evidence type="ECO:0000313" key="3">
    <source>
        <dbReference type="Proteomes" id="UP001490330"/>
    </source>
</evidence>
<protein>
    <submittedName>
        <fullName evidence="2">Uncharacterized protein</fullName>
    </submittedName>
</protein>
<keyword evidence="3" id="KW-1185">Reference proteome</keyword>
<evidence type="ECO:0000313" key="2">
    <source>
        <dbReference type="EMBL" id="MER6906749.1"/>
    </source>
</evidence>
<accession>A0ABV1VL23</accession>
<organism evidence="2 3">
    <name type="scientific">Streptomyces flaveolus</name>
    <dbReference type="NCBI Taxonomy" id="67297"/>
    <lineage>
        <taxon>Bacteria</taxon>
        <taxon>Bacillati</taxon>
        <taxon>Actinomycetota</taxon>
        <taxon>Actinomycetes</taxon>
        <taxon>Kitasatosporales</taxon>
        <taxon>Streptomycetaceae</taxon>
        <taxon>Streptomyces</taxon>
    </lineage>
</organism>
<dbReference type="RefSeq" id="WP_350720870.1">
    <property type="nucleotide sequence ID" value="NZ_JBEPCO010000021.1"/>
</dbReference>
<name>A0ABV1VL23_9ACTN</name>
<comment type="caution">
    <text evidence="2">The sequence shown here is derived from an EMBL/GenBank/DDBJ whole genome shotgun (WGS) entry which is preliminary data.</text>
</comment>
<feature type="region of interest" description="Disordered" evidence="1">
    <location>
        <begin position="528"/>
        <end position="549"/>
    </location>
</feature>
<dbReference type="EMBL" id="JBEPCV010000025">
    <property type="protein sequence ID" value="MER6906749.1"/>
    <property type="molecule type" value="Genomic_DNA"/>
</dbReference>
<gene>
    <name evidence="2" type="ORF">ABT322_24020</name>
</gene>
<evidence type="ECO:0000256" key="1">
    <source>
        <dbReference type="SAM" id="MobiDB-lite"/>
    </source>
</evidence>
<reference evidence="2 3" key="1">
    <citation type="submission" date="2024-06" db="EMBL/GenBank/DDBJ databases">
        <title>The Natural Products Discovery Center: Release of the First 8490 Sequenced Strains for Exploring Actinobacteria Biosynthetic Diversity.</title>
        <authorList>
            <person name="Kalkreuter E."/>
            <person name="Kautsar S.A."/>
            <person name="Yang D."/>
            <person name="Bader C.D."/>
            <person name="Teijaro C.N."/>
            <person name="Fluegel L."/>
            <person name="Davis C.M."/>
            <person name="Simpson J.R."/>
            <person name="Lauterbach L."/>
            <person name="Steele A.D."/>
            <person name="Gui C."/>
            <person name="Meng S."/>
            <person name="Li G."/>
            <person name="Viehrig K."/>
            <person name="Ye F."/>
            <person name="Su P."/>
            <person name="Kiefer A.F."/>
            <person name="Nichols A."/>
            <person name="Cepeda A.J."/>
            <person name="Yan W."/>
            <person name="Fan B."/>
            <person name="Jiang Y."/>
            <person name="Adhikari A."/>
            <person name="Zheng C.-J."/>
            <person name="Schuster L."/>
            <person name="Cowan T.M."/>
            <person name="Smanski M.J."/>
            <person name="Chevrette M.G."/>
            <person name="De Carvalho L.P.S."/>
            <person name="Shen B."/>
        </authorList>
    </citation>
    <scope>NUCLEOTIDE SEQUENCE [LARGE SCALE GENOMIC DNA]</scope>
    <source>
        <strain evidence="2 3">NPDC000632</strain>
    </source>
</reference>